<dbReference type="EMBL" id="LYBM01000035">
    <property type="protein sequence ID" value="ODA31472.1"/>
    <property type="molecule type" value="Genomic_DNA"/>
</dbReference>
<comment type="caution">
    <text evidence="1">The sequence shown here is derived from an EMBL/GenBank/DDBJ whole genome shotgun (WGS) entry which is preliminary data.</text>
</comment>
<reference evidence="1 2" key="1">
    <citation type="submission" date="2016-05" db="EMBL/GenBank/DDBJ databases">
        <title>Genomic Taxonomy of the Vibrionaceae.</title>
        <authorList>
            <person name="Gomez-Gil B."/>
            <person name="Enciso-Ibarra J."/>
        </authorList>
    </citation>
    <scope>NUCLEOTIDE SEQUENCE [LARGE SCALE GENOMIC DNA]</scope>
    <source>
        <strain evidence="1 2">CAIM 1920</strain>
    </source>
</reference>
<organism evidence="1 2">
    <name type="scientific">Veronia pacifica</name>
    <dbReference type="NCBI Taxonomy" id="1080227"/>
    <lineage>
        <taxon>Bacteria</taxon>
        <taxon>Pseudomonadati</taxon>
        <taxon>Pseudomonadota</taxon>
        <taxon>Gammaproteobacteria</taxon>
        <taxon>Vibrionales</taxon>
        <taxon>Vibrionaceae</taxon>
        <taxon>Veronia</taxon>
    </lineage>
</organism>
<dbReference type="AlphaFoldDB" id="A0A1C3EDZ0"/>
<evidence type="ECO:0000313" key="1">
    <source>
        <dbReference type="EMBL" id="ODA31472.1"/>
    </source>
</evidence>
<accession>A0A1C3EDZ0</accession>
<dbReference type="Proteomes" id="UP000094936">
    <property type="component" value="Unassembled WGS sequence"/>
</dbReference>
<dbReference type="OrthoDB" id="6488871at2"/>
<sequence>MIGRKTQQTEATSFSFDYAQFLCRAERSEWKLSDVFSHQISGLMQWLNRGEPNDNIEDPTPSIAEAIYRTISPQFSDKDNLLRLIEIARERRISCLNIYLPYPLDDVEVADLVKKSNADIRMFPGNTDTLKVCLEVPKL</sequence>
<gene>
    <name evidence="1" type="ORF">A8L45_16950</name>
</gene>
<evidence type="ECO:0000313" key="2">
    <source>
        <dbReference type="Proteomes" id="UP000094936"/>
    </source>
</evidence>
<name>A0A1C3EDZ0_9GAMM</name>
<dbReference type="RefSeq" id="WP_068904435.1">
    <property type="nucleotide sequence ID" value="NZ_JBHUIF010000029.1"/>
</dbReference>
<evidence type="ECO:0008006" key="3">
    <source>
        <dbReference type="Google" id="ProtNLM"/>
    </source>
</evidence>
<proteinExistence type="predicted"/>
<protein>
    <recommendedName>
        <fullName evidence="3">Transporter</fullName>
    </recommendedName>
</protein>
<keyword evidence="2" id="KW-1185">Reference proteome</keyword>